<sequence>MNISQRKAEAAANHKANLSASIKRRMEVARSNNDTSLLNILEQEMRQLGLN</sequence>
<evidence type="ECO:0000313" key="1">
    <source>
        <dbReference type="EMBL" id="NMF57295.1"/>
    </source>
</evidence>
<gene>
    <name evidence="1" type="ORF">HC246_04480</name>
</gene>
<dbReference type="EMBL" id="JAAVJL010000001">
    <property type="protein sequence ID" value="NMF57295.1"/>
    <property type="molecule type" value="Genomic_DNA"/>
</dbReference>
<reference evidence="1 2" key="1">
    <citation type="submission" date="2020-03" db="EMBL/GenBank/DDBJ databases">
        <title>Draft Genome Sequence of 2-Methylisoborneol Producing Pseudanabaena yagii Strain GIHE-NHR1 Isolated from North Han River in South Korea.</title>
        <authorList>
            <person name="Jeong J."/>
        </authorList>
    </citation>
    <scope>NUCLEOTIDE SEQUENCE [LARGE SCALE GENOMIC DNA]</scope>
    <source>
        <strain evidence="1 2">GIHE-NHR1</strain>
    </source>
</reference>
<protein>
    <submittedName>
        <fullName evidence="1">Uncharacterized protein</fullName>
    </submittedName>
</protein>
<comment type="caution">
    <text evidence="1">The sequence shown here is derived from an EMBL/GenBank/DDBJ whole genome shotgun (WGS) entry which is preliminary data.</text>
</comment>
<evidence type="ECO:0000313" key="2">
    <source>
        <dbReference type="Proteomes" id="UP000738376"/>
    </source>
</evidence>
<name>A0ABX1LP54_9CYAN</name>
<keyword evidence="2" id="KW-1185">Reference proteome</keyword>
<dbReference type="RefSeq" id="WP_169362350.1">
    <property type="nucleotide sequence ID" value="NZ_JAAVJL010000001.1"/>
</dbReference>
<proteinExistence type="predicted"/>
<accession>A0ABX1LP54</accession>
<dbReference type="Proteomes" id="UP000738376">
    <property type="component" value="Unassembled WGS sequence"/>
</dbReference>
<organism evidence="1 2">
    <name type="scientific">Pseudanabaena yagii GIHE-NHR1</name>
    <dbReference type="NCBI Taxonomy" id="2722753"/>
    <lineage>
        <taxon>Bacteria</taxon>
        <taxon>Bacillati</taxon>
        <taxon>Cyanobacteriota</taxon>
        <taxon>Cyanophyceae</taxon>
        <taxon>Pseudanabaenales</taxon>
        <taxon>Pseudanabaenaceae</taxon>
        <taxon>Pseudanabaena</taxon>
        <taxon>Pseudanabaena yagii</taxon>
    </lineage>
</organism>